<feature type="transmembrane region" description="Helical" evidence="1">
    <location>
        <begin position="5"/>
        <end position="24"/>
    </location>
</feature>
<organism evidence="2 3">
    <name type="scientific">Natronincola ferrireducens</name>
    <dbReference type="NCBI Taxonomy" id="393762"/>
    <lineage>
        <taxon>Bacteria</taxon>
        <taxon>Bacillati</taxon>
        <taxon>Bacillota</taxon>
        <taxon>Clostridia</taxon>
        <taxon>Peptostreptococcales</taxon>
        <taxon>Natronincolaceae</taxon>
        <taxon>Natronincola</taxon>
    </lineage>
</organism>
<dbReference type="AlphaFoldDB" id="A0A1G9G451"/>
<proteinExistence type="predicted"/>
<feature type="transmembrane region" description="Helical" evidence="1">
    <location>
        <begin position="30"/>
        <end position="46"/>
    </location>
</feature>
<keyword evidence="1" id="KW-1133">Transmembrane helix</keyword>
<dbReference type="Proteomes" id="UP000198718">
    <property type="component" value="Unassembled WGS sequence"/>
</dbReference>
<evidence type="ECO:0000313" key="3">
    <source>
        <dbReference type="Proteomes" id="UP000198718"/>
    </source>
</evidence>
<evidence type="ECO:0000313" key="2">
    <source>
        <dbReference type="EMBL" id="SDK95421.1"/>
    </source>
</evidence>
<evidence type="ECO:0000256" key="1">
    <source>
        <dbReference type="SAM" id="Phobius"/>
    </source>
</evidence>
<reference evidence="2 3" key="1">
    <citation type="submission" date="2016-10" db="EMBL/GenBank/DDBJ databases">
        <authorList>
            <person name="de Groot N.N."/>
        </authorList>
    </citation>
    <scope>NUCLEOTIDE SEQUENCE [LARGE SCALE GENOMIC DNA]</scope>
    <source>
        <strain evidence="2 3">DSM 18346</strain>
    </source>
</reference>
<dbReference type="STRING" id="393762.SAMN05660472_02344"/>
<protein>
    <submittedName>
        <fullName evidence="2">Uncharacterized protein</fullName>
    </submittedName>
</protein>
<dbReference type="EMBL" id="FNFP01000005">
    <property type="protein sequence ID" value="SDK95421.1"/>
    <property type="molecule type" value="Genomic_DNA"/>
</dbReference>
<accession>A0A1G9G451</accession>
<keyword evidence="3" id="KW-1185">Reference proteome</keyword>
<gene>
    <name evidence="2" type="ORF">SAMN05660472_02344</name>
</gene>
<dbReference type="RefSeq" id="WP_176762152.1">
    <property type="nucleotide sequence ID" value="NZ_FNFP01000005.1"/>
</dbReference>
<sequence length="55" mass="5993">MNKKIFWLIAYVATGAGMMGEALLKKGDGFTIAVLGIGALFYAVTLRDHYKELKG</sequence>
<name>A0A1G9G451_9FIRM</name>
<keyword evidence="1" id="KW-0812">Transmembrane</keyword>
<keyword evidence="1" id="KW-0472">Membrane</keyword>